<keyword evidence="2" id="KW-1185">Reference proteome</keyword>
<protein>
    <submittedName>
        <fullName evidence="1">Uncharacterized protein</fullName>
    </submittedName>
</protein>
<gene>
    <name evidence="1" type="ORF">COMA2_70113</name>
</gene>
<name>A0A0S4LTS1_9BACT</name>
<dbReference type="STRING" id="1742973.COMA2_70113"/>
<proteinExistence type="predicted"/>
<evidence type="ECO:0000313" key="2">
    <source>
        <dbReference type="Proteomes" id="UP000198736"/>
    </source>
</evidence>
<evidence type="ECO:0000313" key="1">
    <source>
        <dbReference type="EMBL" id="CUS39387.1"/>
    </source>
</evidence>
<sequence>MQTSTIWEGDKTVDTGLAIAPVRNEEQMNEGDSVSEFTPVIEIGANIDETFPALGGEEGERIRQSILIHGMDALGWYASFHVTGVQWGSYVKVSGIAYVIHHVFADLQVSLSAKAHLAFHAILNHELFHFATDYAVAQAELVHQEPWWIPAKAANKSSKPSYRVLEEQLANAYMLKAFRSRKPGLQVPRKQAALRRFTQDQPEGYRDGWRVQPADWEKKLAELAEQYGKHSTNGSIIRYLFDAQFGYDWASQFPMWPRIDWRYCPIHLVQDGAKLDLPPDWLTFFSQITCIQYSDKFRDRLRVLDPPIQKAWERTKEKLKMGITAGADFKKWPKEGPDVYSIRINDRVRAHLQYRRLAGDWLALRIGGHKELGHG</sequence>
<dbReference type="EMBL" id="CZPZ01000034">
    <property type="protein sequence ID" value="CUS39387.1"/>
    <property type="molecule type" value="Genomic_DNA"/>
</dbReference>
<reference evidence="2" key="1">
    <citation type="submission" date="2015-10" db="EMBL/GenBank/DDBJ databases">
        <authorList>
            <person name="Luecker S."/>
            <person name="Luecker S."/>
        </authorList>
    </citation>
    <scope>NUCLEOTIDE SEQUENCE [LARGE SCALE GENOMIC DNA]</scope>
</reference>
<dbReference type="AlphaFoldDB" id="A0A0S4LTS1"/>
<organism evidence="1 2">
    <name type="scientific">Candidatus Nitrospira nitrificans</name>
    <dbReference type="NCBI Taxonomy" id="1742973"/>
    <lineage>
        <taxon>Bacteria</taxon>
        <taxon>Pseudomonadati</taxon>
        <taxon>Nitrospirota</taxon>
        <taxon>Nitrospiria</taxon>
        <taxon>Nitrospirales</taxon>
        <taxon>Nitrospiraceae</taxon>
        <taxon>Nitrospira</taxon>
    </lineage>
</organism>
<dbReference type="Proteomes" id="UP000198736">
    <property type="component" value="Unassembled WGS sequence"/>
</dbReference>
<accession>A0A0S4LTS1</accession>